<dbReference type="RefSeq" id="WP_173142548.1">
    <property type="nucleotide sequence ID" value="NZ_CBCSGW010000087.1"/>
</dbReference>
<sequence length="453" mass="50443">MSVTDNRPVLFASEAHAGLFGPLAAIAGELARRGADDLWFASMDTRRADVEAIPGDSRVRFASLGSPPGPELDPTKWSDETYDRINSASRARSLAAYLGQILDPRYWEQRYRRVLEVIDEVRPSLMMIDSYDIAALDAAMTRDVRFMMNCPTPVSYLFARRVPRGYPAMLSGLPLRMTIRQRWDHNVFKVARVLTMLAEPKFVRKMAAYLRLRKQSGVRNATGEYGRYADAAVAVLANTVFGIEYPFPVPPTVKMLGTMVSAERGVADGDKVLFDWLDARESVVYIGLGTLMRVSARTLTEMVAAIEAIGPRHHVLWSMTKTQQGLLPAVLPSNLRVESWVPQVEVLAHPHVRGYWTHGGNSSHQGLHFGKPLLTMPGSWETRDLAVRFVDAGAALMVADVRTVGRDELVRKLSRLLTDENLRERAGYWRRRLTEAGGVGAAADLIAANRQAR</sequence>
<protein>
    <submittedName>
        <fullName evidence="1">UDP-glucoronosyl and UDP-glucosyl transferase</fullName>
    </submittedName>
</protein>
<dbReference type="InterPro" id="IPR002213">
    <property type="entry name" value="UDP_glucos_trans"/>
</dbReference>
<dbReference type="Pfam" id="PF00201">
    <property type="entry name" value="UDPGT"/>
    <property type="match status" value="1"/>
</dbReference>
<keyword evidence="2" id="KW-1185">Reference proteome</keyword>
<dbReference type="Proteomes" id="UP000763557">
    <property type="component" value="Unassembled WGS sequence"/>
</dbReference>
<gene>
    <name evidence="1" type="ORF">GC106_86320</name>
</gene>
<keyword evidence="1" id="KW-0808">Transferase</keyword>
<dbReference type="PANTHER" id="PTHR48049:SF132">
    <property type="entry name" value="GLYCOSYLTRANSFERASE"/>
    <property type="match status" value="1"/>
</dbReference>
<comment type="caution">
    <text evidence="1">The sequence shown here is derived from an EMBL/GenBank/DDBJ whole genome shotgun (WGS) entry which is preliminary data.</text>
</comment>
<dbReference type="Gene3D" id="3.40.50.2000">
    <property type="entry name" value="Glycogen Phosphorylase B"/>
    <property type="match status" value="2"/>
</dbReference>
<dbReference type="EMBL" id="JAAATY010000061">
    <property type="protein sequence ID" value="NRN71352.1"/>
    <property type="molecule type" value="Genomic_DNA"/>
</dbReference>
<dbReference type="CDD" id="cd03784">
    <property type="entry name" value="GT1_Gtf-like"/>
    <property type="match status" value="1"/>
</dbReference>
<dbReference type="SUPFAM" id="SSF53756">
    <property type="entry name" value="UDP-Glycosyltransferase/glycogen phosphorylase"/>
    <property type="match status" value="1"/>
</dbReference>
<organism evidence="1 2">
    <name type="scientific">Kibdelosporangium persicum</name>
    <dbReference type="NCBI Taxonomy" id="2698649"/>
    <lineage>
        <taxon>Bacteria</taxon>
        <taxon>Bacillati</taxon>
        <taxon>Actinomycetota</taxon>
        <taxon>Actinomycetes</taxon>
        <taxon>Pseudonocardiales</taxon>
        <taxon>Pseudonocardiaceae</taxon>
        <taxon>Kibdelosporangium</taxon>
    </lineage>
</organism>
<dbReference type="GO" id="GO:0016740">
    <property type="term" value="F:transferase activity"/>
    <property type="evidence" value="ECO:0007669"/>
    <property type="project" value="UniProtKB-KW"/>
</dbReference>
<proteinExistence type="predicted"/>
<reference evidence="1 2" key="1">
    <citation type="submission" date="2020-01" db="EMBL/GenBank/DDBJ databases">
        <title>Kibdelosporangium persica a novel Actinomycetes from a hot desert in Iran.</title>
        <authorList>
            <person name="Safaei N."/>
            <person name="Zaburannyi N."/>
            <person name="Mueller R."/>
            <person name="Wink J."/>
        </authorList>
    </citation>
    <scope>NUCLEOTIDE SEQUENCE [LARGE SCALE GENOMIC DNA]</scope>
    <source>
        <strain evidence="1 2">4NS15</strain>
    </source>
</reference>
<evidence type="ECO:0000313" key="2">
    <source>
        <dbReference type="Proteomes" id="UP000763557"/>
    </source>
</evidence>
<name>A0ABX2FIY0_9PSEU</name>
<accession>A0ABX2FIY0</accession>
<dbReference type="InterPro" id="IPR050481">
    <property type="entry name" value="UDP-glycosyltransf_plant"/>
</dbReference>
<dbReference type="PANTHER" id="PTHR48049">
    <property type="entry name" value="GLYCOSYLTRANSFERASE"/>
    <property type="match status" value="1"/>
</dbReference>
<evidence type="ECO:0000313" key="1">
    <source>
        <dbReference type="EMBL" id="NRN71352.1"/>
    </source>
</evidence>